<dbReference type="OrthoDB" id="1752047at2759"/>
<evidence type="ECO:0000259" key="2">
    <source>
        <dbReference type="Pfam" id="PF03732"/>
    </source>
</evidence>
<dbReference type="Pfam" id="PF03732">
    <property type="entry name" value="Retrotrans_gag"/>
    <property type="match status" value="1"/>
</dbReference>
<reference evidence="3 4" key="1">
    <citation type="submission" date="2019-05" db="EMBL/GenBank/DDBJ databases">
        <title>Mikania micrantha, genome provides insights into the molecular mechanism of rapid growth.</title>
        <authorList>
            <person name="Liu B."/>
        </authorList>
    </citation>
    <scope>NUCLEOTIDE SEQUENCE [LARGE SCALE GENOMIC DNA]</scope>
    <source>
        <strain evidence="3">NLD-2019</strain>
        <tissue evidence="3">Leaf</tissue>
    </source>
</reference>
<proteinExistence type="predicted"/>
<dbReference type="AlphaFoldDB" id="A0A5N6P8P2"/>
<dbReference type="Proteomes" id="UP000326396">
    <property type="component" value="Linkage Group LG14"/>
</dbReference>
<name>A0A5N6P8P2_9ASTR</name>
<evidence type="ECO:0000313" key="3">
    <source>
        <dbReference type="EMBL" id="KAD5961644.1"/>
    </source>
</evidence>
<feature type="domain" description="Retrotransposon gag" evidence="2">
    <location>
        <begin position="251"/>
        <end position="340"/>
    </location>
</feature>
<dbReference type="PANTHER" id="PTHR33223">
    <property type="entry name" value="CCHC-TYPE DOMAIN-CONTAINING PROTEIN"/>
    <property type="match status" value="1"/>
</dbReference>
<dbReference type="InterPro" id="IPR005162">
    <property type="entry name" value="Retrotrans_gag_dom"/>
</dbReference>
<comment type="caution">
    <text evidence="3">The sequence shown here is derived from an EMBL/GenBank/DDBJ whole genome shotgun (WGS) entry which is preliminary data.</text>
</comment>
<protein>
    <recommendedName>
        <fullName evidence="2">Retrotransposon gag domain-containing protein</fullName>
    </recommendedName>
</protein>
<keyword evidence="4" id="KW-1185">Reference proteome</keyword>
<dbReference type="PANTHER" id="PTHR33223:SF9">
    <property type="entry name" value="RETROTRANSPOSON GAG DOMAIN-CONTAINING PROTEIN"/>
    <property type="match status" value="1"/>
</dbReference>
<sequence>MASQPRSTSSLPIISAATTNVSSQIAVFSKKSDNPGNPGKKTTFAAESVPSTRTTTSAQILVSNNDVLKKNKHIETSTPLAPRILDFGTSGMSGNHSGDFIPMQTSLGNPSRSQGLRISRDNTNIPRTSCLTPITSNTFNYSPIDTTNFGSMQESGLTPQVAKEIQKLRNMISSVPEVVNPIPEVPVTTHRISRFAPPICDAEIPKRFQTPTMKLYDGTTDPEEHVALYRERMETNPIPPHLKEACLCKGFDSTLTEAALKWLLNVPPYSIASFAHLINLFNNQFSCSRTFERLTSDLYRITQGSNESLRSYVNKFSRESLDIPNLDITTAIQAFKMGLQRNSPFYDDLVMNPCRNMDKVQN</sequence>
<dbReference type="EMBL" id="SZYD01000006">
    <property type="protein sequence ID" value="KAD5961644.1"/>
    <property type="molecule type" value="Genomic_DNA"/>
</dbReference>
<feature type="region of interest" description="Disordered" evidence="1">
    <location>
        <begin position="107"/>
        <end position="129"/>
    </location>
</feature>
<evidence type="ECO:0000256" key="1">
    <source>
        <dbReference type="SAM" id="MobiDB-lite"/>
    </source>
</evidence>
<gene>
    <name evidence="3" type="ORF">E3N88_13117</name>
</gene>
<feature type="region of interest" description="Disordered" evidence="1">
    <location>
        <begin position="29"/>
        <end position="54"/>
    </location>
</feature>
<evidence type="ECO:0000313" key="4">
    <source>
        <dbReference type="Proteomes" id="UP000326396"/>
    </source>
</evidence>
<organism evidence="3 4">
    <name type="scientific">Mikania micrantha</name>
    <name type="common">bitter vine</name>
    <dbReference type="NCBI Taxonomy" id="192012"/>
    <lineage>
        <taxon>Eukaryota</taxon>
        <taxon>Viridiplantae</taxon>
        <taxon>Streptophyta</taxon>
        <taxon>Embryophyta</taxon>
        <taxon>Tracheophyta</taxon>
        <taxon>Spermatophyta</taxon>
        <taxon>Magnoliopsida</taxon>
        <taxon>eudicotyledons</taxon>
        <taxon>Gunneridae</taxon>
        <taxon>Pentapetalae</taxon>
        <taxon>asterids</taxon>
        <taxon>campanulids</taxon>
        <taxon>Asterales</taxon>
        <taxon>Asteraceae</taxon>
        <taxon>Asteroideae</taxon>
        <taxon>Heliantheae alliance</taxon>
        <taxon>Eupatorieae</taxon>
        <taxon>Mikania</taxon>
    </lineage>
</organism>
<accession>A0A5N6P8P2</accession>